<dbReference type="RefSeq" id="WP_047808211.1">
    <property type="nucleotide sequence ID" value="NZ_LDZY01000001.1"/>
</dbReference>
<proteinExistence type="inferred from homology"/>
<gene>
    <name evidence="8" type="primary">queD</name>
    <name evidence="8" type="ORF">DEAC_c02770</name>
</gene>
<keyword evidence="5 8" id="KW-0456">Lyase</keyword>
<feature type="binding site" evidence="7">
    <location>
        <position position="14"/>
    </location>
    <ligand>
        <name>Zn(2+)</name>
        <dbReference type="ChEBI" id="CHEBI:29105"/>
    </ligand>
</feature>
<sequence>MYQVCVQAHFDAAHFIRNYKGKCSNLHGHRWNVVVCIEGKQLDNLGMLVDFSEVKQAIRKTLDLLDHSLLNDLPAFGPAGVNPTAELIAQFLFCEFKQNLVLGENRLVWVKVFEAPDAWAIYKED</sequence>
<dbReference type="InterPro" id="IPR007115">
    <property type="entry name" value="6-PTP_synth/QueD"/>
</dbReference>
<comment type="caution">
    <text evidence="8">The sequence shown here is derived from an EMBL/GenBank/DDBJ whole genome shotgun (WGS) entry which is preliminary data.</text>
</comment>
<dbReference type="PATRIC" id="fig|476652.3.peg.275"/>
<dbReference type="EMBL" id="LDZY01000001">
    <property type="protein sequence ID" value="KLU67870.1"/>
    <property type="molecule type" value="Genomic_DNA"/>
</dbReference>
<dbReference type="Pfam" id="PF01242">
    <property type="entry name" value="PTPS"/>
    <property type="match status" value="1"/>
</dbReference>
<evidence type="ECO:0000256" key="4">
    <source>
        <dbReference type="ARBA" id="ARBA00048807"/>
    </source>
</evidence>
<evidence type="ECO:0000256" key="7">
    <source>
        <dbReference type="PIRSR" id="PIRSR006113-2"/>
    </source>
</evidence>
<dbReference type="EC" id="4.-.-.-" evidence="5"/>
<feature type="active site" description="Charge relay system" evidence="6">
    <location>
        <position position="67"/>
    </location>
</feature>
<keyword evidence="5" id="KW-0671">Queuosine biosynthesis</keyword>
<accession>A0A0J1FWU6</accession>
<dbReference type="UniPathway" id="UPA00391"/>
<comment type="catalytic activity">
    <reaction evidence="4 5">
        <text>7,8-dihydroneopterin 3'-triphosphate + H2O = 6-carboxy-5,6,7,8-tetrahydropterin + triphosphate + acetaldehyde + 2 H(+)</text>
        <dbReference type="Rhea" id="RHEA:27966"/>
        <dbReference type="ChEBI" id="CHEBI:15343"/>
        <dbReference type="ChEBI" id="CHEBI:15377"/>
        <dbReference type="ChEBI" id="CHEBI:15378"/>
        <dbReference type="ChEBI" id="CHEBI:18036"/>
        <dbReference type="ChEBI" id="CHEBI:58462"/>
        <dbReference type="ChEBI" id="CHEBI:61032"/>
        <dbReference type="EC" id="4.1.2.50"/>
    </reaction>
</comment>
<organism evidence="8 9">
    <name type="scientific">Desulfosporosinus acididurans</name>
    <dbReference type="NCBI Taxonomy" id="476652"/>
    <lineage>
        <taxon>Bacteria</taxon>
        <taxon>Bacillati</taxon>
        <taxon>Bacillota</taxon>
        <taxon>Clostridia</taxon>
        <taxon>Eubacteriales</taxon>
        <taxon>Desulfitobacteriaceae</taxon>
        <taxon>Desulfosporosinus</taxon>
    </lineage>
</organism>
<reference evidence="8 9" key="1">
    <citation type="submission" date="2015-06" db="EMBL/GenBank/DDBJ databases">
        <title>Draft genome of the moderately acidophilic sulfate reducer Candidatus Desulfosporosinus acididurans strain M1.</title>
        <authorList>
            <person name="Poehlein A."/>
            <person name="Petzsch P."/>
            <person name="Johnson B.D."/>
            <person name="Schloemann M."/>
            <person name="Daniel R."/>
            <person name="Muehling M."/>
        </authorList>
    </citation>
    <scope>NUCLEOTIDE SEQUENCE [LARGE SCALE GENOMIC DNA]</scope>
    <source>
        <strain evidence="8 9">M1</strain>
    </source>
</reference>
<dbReference type="STRING" id="476652.DEAC_c02770"/>
<keyword evidence="9" id="KW-1185">Reference proteome</keyword>
<evidence type="ECO:0000256" key="6">
    <source>
        <dbReference type="PIRSR" id="PIRSR006113-1"/>
    </source>
</evidence>
<dbReference type="GO" id="GO:0046872">
    <property type="term" value="F:metal ion binding"/>
    <property type="evidence" value="ECO:0007669"/>
    <property type="project" value="UniProtKB-KW"/>
</dbReference>
<protein>
    <recommendedName>
        <fullName evidence="3 5">6-carboxy-5,6,7,8-tetrahydropterin synthase</fullName>
        <ecNumber evidence="5">4.-.-.-</ecNumber>
    </recommendedName>
</protein>
<feature type="active site" description="Charge relay system" evidence="6">
    <location>
        <position position="114"/>
    </location>
</feature>
<keyword evidence="5 7" id="KW-0479">Metal-binding</keyword>
<dbReference type="SUPFAM" id="SSF55620">
    <property type="entry name" value="Tetrahydrobiopterin biosynthesis enzymes-like"/>
    <property type="match status" value="1"/>
</dbReference>
<dbReference type="Proteomes" id="UP000036356">
    <property type="component" value="Unassembled WGS sequence"/>
</dbReference>
<feature type="binding site" evidence="7">
    <location>
        <position position="27"/>
    </location>
    <ligand>
        <name>Zn(2+)</name>
        <dbReference type="ChEBI" id="CHEBI:29105"/>
    </ligand>
</feature>
<comment type="cofactor">
    <cofactor evidence="5 7">
        <name>Zn(2+)</name>
        <dbReference type="ChEBI" id="CHEBI:29105"/>
    </cofactor>
    <text evidence="5 7">Binds 1 zinc ion per subunit.</text>
</comment>
<feature type="active site" description="Proton acceptor" evidence="6">
    <location>
        <position position="23"/>
    </location>
</feature>
<feature type="binding site" evidence="7">
    <location>
        <position position="29"/>
    </location>
    <ligand>
        <name>Zn(2+)</name>
        <dbReference type="ChEBI" id="CHEBI:29105"/>
    </ligand>
</feature>
<comment type="similarity">
    <text evidence="2 5">Belongs to the PTPS family. QueD subfamily.</text>
</comment>
<keyword evidence="5 7" id="KW-0862">Zinc</keyword>
<dbReference type="PANTHER" id="PTHR12589:SF8">
    <property type="entry name" value="6-CARBOXY-5,6,7,8-TETRAHYDROPTERIN SYNTHASE"/>
    <property type="match status" value="1"/>
</dbReference>
<dbReference type="Gene3D" id="3.30.479.10">
    <property type="entry name" value="6-pyruvoyl tetrahydropterin synthase/QueD"/>
    <property type="match status" value="1"/>
</dbReference>
<dbReference type="PIRSF" id="PIRSF006113">
    <property type="entry name" value="PTP_synth"/>
    <property type="match status" value="1"/>
</dbReference>
<dbReference type="AlphaFoldDB" id="A0A0J1FWU6"/>
<evidence type="ECO:0000256" key="5">
    <source>
        <dbReference type="PIRNR" id="PIRNR006113"/>
    </source>
</evidence>
<comment type="pathway">
    <text evidence="1 5">Purine metabolism; 7-cyano-7-deazaguanine biosynthesis.</text>
</comment>
<evidence type="ECO:0000313" key="9">
    <source>
        <dbReference type="Proteomes" id="UP000036356"/>
    </source>
</evidence>
<dbReference type="InterPro" id="IPR038418">
    <property type="entry name" value="6-PTP_synth/QueD_sf"/>
</dbReference>
<dbReference type="PANTHER" id="PTHR12589">
    <property type="entry name" value="PYRUVOYL TETRAHYDROBIOPTERIN SYNTHASE"/>
    <property type="match status" value="1"/>
</dbReference>
<dbReference type="NCBIfam" id="TIGR03367">
    <property type="entry name" value="queuosine_QueD"/>
    <property type="match status" value="1"/>
</dbReference>
<evidence type="ECO:0000256" key="3">
    <source>
        <dbReference type="ARBA" id="ARBA00018141"/>
    </source>
</evidence>
<evidence type="ECO:0000313" key="8">
    <source>
        <dbReference type="EMBL" id="KLU67870.1"/>
    </source>
</evidence>
<dbReference type="GO" id="GO:0070497">
    <property type="term" value="F:6-carboxytetrahydropterin synthase activity"/>
    <property type="evidence" value="ECO:0007669"/>
    <property type="project" value="UniProtKB-EC"/>
</dbReference>
<name>A0A0J1FWU6_9FIRM</name>
<evidence type="ECO:0000256" key="1">
    <source>
        <dbReference type="ARBA" id="ARBA00005061"/>
    </source>
</evidence>
<evidence type="ECO:0000256" key="2">
    <source>
        <dbReference type="ARBA" id="ARBA00008900"/>
    </source>
</evidence>
<dbReference type="GO" id="GO:0008616">
    <property type="term" value="P:tRNA queuosine(34) biosynthetic process"/>
    <property type="evidence" value="ECO:0007669"/>
    <property type="project" value="UniProtKB-KW"/>
</dbReference>